<evidence type="ECO:0000259" key="5">
    <source>
        <dbReference type="Pfam" id="PF00266"/>
    </source>
</evidence>
<proteinExistence type="predicted"/>
<dbReference type="Gene3D" id="3.40.640.10">
    <property type="entry name" value="Type I PLP-dependent aspartate aminotransferase-like (Major domain)"/>
    <property type="match status" value="1"/>
</dbReference>
<protein>
    <recommendedName>
        <fullName evidence="1">glycine dehydrogenase (aminomethyl-transferring)</fullName>
        <ecNumber evidence="1">1.4.4.2</ecNumber>
    </recommendedName>
</protein>
<sequence length="516" mass="56442">MLSNITQKLNQNSQLLSCLFSNTKSLPKIGLSIKEPLLFEQDRENVKGVDLEDFEEPKENLLKGLTRNKIGLPSLSENQVVRHYLRLSQKNYGIDTGIYPLGSCTMKYNPRINEVVARIPKFVNSHPFQPEQTIQGSLEILHTLAECLLAITGMKAVTLSPAAGAHGELCGIMAISQAMFKTGEKDRKIILVPDAAHGTNPATTAMCGFKVREIKTTDKGIVDIEDLKRNLKPDVAGMMLTNPNTCGIFEKDIIQISDLLHKNGSYFYMDGANLNALLGRASIEKMGVDAMHINLHKTFSTPHGGGGPGSGPVVFSERLAKYAPLPYVIKQGDSFKVIEKDSDNNSLGRVKAYFGQSGVIARALAYILSFGNGLVSVGGDAVLNANYIRKRLESVFSPAFPGQTCMHEVVFSDKFLKGTGVTTLDIAKAMIDSGLHPMTMYFPLVVHGAMLMEPTESESIETLDEYCDAMLNLAKHALSGKAAEEFQQAPQATPVKRLNESLAARNPILRFKPKKK</sequence>
<feature type="domain" description="Aminotransferase class V" evidence="5">
    <location>
        <begin position="172"/>
        <end position="304"/>
    </location>
</feature>
<keyword evidence="3" id="KW-0560">Oxidoreductase</keyword>
<dbReference type="GO" id="GO:0005960">
    <property type="term" value="C:glycine cleavage complex"/>
    <property type="evidence" value="ECO:0007669"/>
    <property type="project" value="TreeGrafter"/>
</dbReference>
<dbReference type="NCBIfam" id="NF003346">
    <property type="entry name" value="PRK04366.1"/>
    <property type="match status" value="1"/>
</dbReference>
<accession>A0A9Q0L6K0</accession>
<feature type="domain" description="Glycine dehydrogenase C-terminal" evidence="6">
    <location>
        <begin position="381"/>
        <end position="477"/>
    </location>
</feature>
<dbReference type="EMBL" id="JAPDFW010000130">
    <property type="protein sequence ID" value="KAJ5067292.1"/>
    <property type="molecule type" value="Genomic_DNA"/>
</dbReference>
<evidence type="ECO:0000256" key="4">
    <source>
        <dbReference type="ARBA" id="ARBA00049026"/>
    </source>
</evidence>
<dbReference type="GO" id="GO:0016594">
    <property type="term" value="F:glycine binding"/>
    <property type="evidence" value="ECO:0007669"/>
    <property type="project" value="TreeGrafter"/>
</dbReference>
<dbReference type="Gene3D" id="6.20.440.10">
    <property type="match status" value="1"/>
</dbReference>
<dbReference type="FunFam" id="3.40.640.10:FF:000224">
    <property type="entry name" value="Probable glycine dehydrogenase (decarboxylating) subunit 2"/>
    <property type="match status" value="1"/>
</dbReference>
<dbReference type="OrthoDB" id="6537869at2759"/>
<dbReference type="EC" id="1.4.4.2" evidence="1"/>
<dbReference type="GO" id="GO:0005829">
    <property type="term" value="C:cytosol"/>
    <property type="evidence" value="ECO:0007669"/>
    <property type="project" value="TreeGrafter"/>
</dbReference>
<reference evidence="7" key="1">
    <citation type="submission" date="2022-10" db="EMBL/GenBank/DDBJ databases">
        <title>Novel sulphate-reducing endosymbionts in the free-living metamonad Anaeramoeba.</title>
        <authorList>
            <person name="Jerlstrom-Hultqvist J."/>
            <person name="Cepicka I."/>
            <person name="Gallot-Lavallee L."/>
            <person name="Salas-Leiva D."/>
            <person name="Curtis B.A."/>
            <person name="Zahonova K."/>
            <person name="Pipaliya S."/>
            <person name="Dacks J."/>
            <person name="Roger A.J."/>
        </authorList>
    </citation>
    <scope>NUCLEOTIDE SEQUENCE</scope>
    <source>
        <strain evidence="7">BMAN</strain>
    </source>
</reference>
<keyword evidence="2" id="KW-0663">Pyridoxal phosphate</keyword>
<keyword evidence="8" id="KW-1185">Reference proteome</keyword>
<dbReference type="InterPro" id="IPR000192">
    <property type="entry name" value="Aminotrans_V_dom"/>
</dbReference>
<evidence type="ECO:0000256" key="1">
    <source>
        <dbReference type="ARBA" id="ARBA00012134"/>
    </source>
</evidence>
<evidence type="ECO:0000256" key="3">
    <source>
        <dbReference type="ARBA" id="ARBA00023002"/>
    </source>
</evidence>
<dbReference type="Pfam" id="PF00266">
    <property type="entry name" value="Aminotran_5"/>
    <property type="match status" value="1"/>
</dbReference>
<dbReference type="InterPro" id="IPR015422">
    <property type="entry name" value="PyrdxlP-dep_Trfase_small"/>
</dbReference>
<dbReference type="Gene3D" id="3.90.1150.10">
    <property type="entry name" value="Aspartate Aminotransferase, domain 1"/>
    <property type="match status" value="1"/>
</dbReference>
<dbReference type="InterPro" id="IPR015421">
    <property type="entry name" value="PyrdxlP-dep_Trfase_major"/>
</dbReference>
<dbReference type="PANTHER" id="PTHR11773:SF1">
    <property type="entry name" value="GLYCINE DEHYDROGENASE (DECARBOXYLATING), MITOCHONDRIAL"/>
    <property type="match status" value="1"/>
</dbReference>
<comment type="catalytic activity">
    <reaction evidence="4">
        <text>N(6)-[(R)-lipoyl]-L-lysyl-[glycine-cleavage complex H protein] + glycine + H(+) = N(6)-[(R)-S(8)-aminomethyldihydrolipoyl]-L-lysyl-[glycine-cleavage complex H protein] + CO2</text>
        <dbReference type="Rhea" id="RHEA:24304"/>
        <dbReference type="Rhea" id="RHEA-COMP:10494"/>
        <dbReference type="Rhea" id="RHEA-COMP:10495"/>
        <dbReference type="ChEBI" id="CHEBI:15378"/>
        <dbReference type="ChEBI" id="CHEBI:16526"/>
        <dbReference type="ChEBI" id="CHEBI:57305"/>
        <dbReference type="ChEBI" id="CHEBI:83099"/>
        <dbReference type="ChEBI" id="CHEBI:83143"/>
        <dbReference type="EC" id="1.4.4.2"/>
    </reaction>
</comment>
<evidence type="ECO:0000259" key="6">
    <source>
        <dbReference type="Pfam" id="PF21478"/>
    </source>
</evidence>
<dbReference type="AlphaFoldDB" id="A0A9Q0L6K0"/>
<organism evidence="7 8">
    <name type="scientific">Anaeramoeba ignava</name>
    <name type="common">Anaerobic marine amoeba</name>
    <dbReference type="NCBI Taxonomy" id="1746090"/>
    <lineage>
        <taxon>Eukaryota</taxon>
        <taxon>Metamonada</taxon>
        <taxon>Anaeramoebidae</taxon>
        <taxon>Anaeramoeba</taxon>
    </lineage>
</organism>
<dbReference type="PANTHER" id="PTHR11773">
    <property type="entry name" value="GLYCINE DEHYDROGENASE, DECARBOXYLATING"/>
    <property type="match status" value="1"/>
</dbReference>
<evidence type="ECO:0000256" key="2">
    <source>
        <dbReference type="ARBA" id="ARBA00022898"/>
    </source>
</evidence>
<comment type="caution">
    <text evidence="7">The sequence shown here is derived from an EMBL/GenBank/DDBJ whole genome shotgun (WGS) entry which is preliminary data.</text>
</comment>
<dbReference type="GO" id="GO:0030170">
    <property type="term" value="F:pyridoxal phosphate binding"/>
    <property type="evidence" value="ECO:0007669"/>
    <property type="project" value="TreeGrafter"/>
</dbReference>
<evidence type="ECO:0000313" key="7">
    <source>
        <dbReference type="EMBL" id="KAJ5067292.1"/>
    </source>
</evidence>
<dbReference type="GO" id="GO:0019464">
    <property type="term" value="P:glycine decarboxylation via glycine cleavage system"/>
    <property type="evidence" value="ECO:0007669"/>
    <property type="project" value="TreeGrafter"/>
</dbReference>
<gene>
    <name evidence="7" type="ORF">M0811_13070</name>
</gene>
<name>A0A9Q0L6K0_ANAIG</name>
<evidence type="ECO:0000313" key="8">
    <source>
        <dbReference type="Proteomes" id="UP001149090"/>
    </source>
</evidence>
<dbReference type="InterPro" id="IPR015424">
    <property type="entry name" value="PyrdxlP-dep_Trfase"/>
</dbReference>
<dbReference type="InterPro" id="IPR049316">
    <property type="entry name" value="GDC-P_C"/>
</dbReference>
<dbReference type="InterPro" id="IPR020581">
    <property type="entry name" value="GDC_P"/>
</dbReference>
<dbReference type="Pfam" id="PF21478">
    <property type="entry name" value="GcvP2_C"/>
    <property type="match status" value="1"/>
</dbReference>
<dbReference type="SUPFAM" id="SSF53383">
    <property type="entry name" value="PLP-dependent transferases"/>
    <property type="match status" value="1"/>
</dbReference>
<dbReference type="Proteomes" id="UP001149090">
    <property type="component" value="Unassembled WGS sequence"/>
</dbReference>
<dbReference type="GO" id="GO:0004375">
    <property type="term" value="F:glycine dehydrogenase (decarboxylating) activity"/>
    <property type="evidence" value="ECO:0007669"/>
    <property type="project" value="UniProtKB-EC"/>
</dbReference>